<keyword evidence="1" id="KW-0812">Transmembrane</keyword>
<keyword evidence="1" id="KW-1133">Transmembrane helix</keyword>
<reference evidence="2" key="2">
    <citation type="submission" date="2013-04" db="UniProtKB">
        <authorList>
            <consortium name="EnsemblPlants"/>
        </authorList>
    </citation>
    <scope>IDENTIFICATION</scope>
</reference>
<dbReference type="Pfam" id="PF14223">
    <property type="entry name" value="Retrotran_gag_2"/>
    <property type="match status" value="1"/>
</dbReference>
<dbReference type="EnsemblPlants" id="OB04G31490.1">
    <property type="protein sequence ID" value="OB04G31490.1"/>
    <property type="gene ID" value="OB04G31490"/>
</dbReference>
<dbReference type="Proteomes" id="UP000006038">
    <property type="component" value="Chromosome 4"/>
</dbReference>
<name>J3M174_ORYBR</name>
<protein>
    <recommendedName>
        <fullName evidence="4">Retrotransposon gag domain-containing protein</fullName>
    </recommendedName>
</protein>
<dbReference type="Gramene" id="OB04G31490.1">
    <property type="protein sequence ID" value="OB04G31490.1"/>
    <property type="gene ID" value="OB04G31490"/>
</dbReference>
<evidence type="ECO:0008006" key="4">
    <source>
        <dbReference type="Google" id="ProtNLM"/>
    </source>
</evidence>
<accession>J3M174</accession>
<proteinExistence type="predicted"/>
<sequence>MENKDDQVLSIIFMTLYVSLWISFRNHTTAKEMWDYLNKRYTQDSRALGCSLLQNLSNLQQKEETLEEFYTIFTLLMGQLKAHFPKAASGCERCKEKEKHD</sequence>
<evidence type="ECO:0000256" key="1">
    <source>
        <dbReference type="SAM" id="Phobius"/>
    </source>
</evidence>
<keyword evidence="3" id="KW-1185">Reference proteome</keyword>
<feature type="transmembrane region" description="Helical" evidence="1">
    <location>
        <begin position="6"/>
        <end position="24"/>
    </location>
</feature>
<evidence type="ECO:0000313" key="2">
    <source>
        <dbReference type="EnsemblPlants" id="OB04G31490.1"/>
    </source>
</evidence>
<dbReference type="AlphaFoldDB" id="J3M174"/>
<dbReference type="HOGENOM" id="CLU_2296051_0_0_1"/>
<evidence type="ECO:0000313" key="3">
    <source>
        <dbReference type="Proteomes" id="UP000006038"/>
    </source>
</evidence>
<organism evidence="2">
    <name type="scientific">Oryza brachyantha</name>
    <name type="common">malo sina</name>
    <dbReference type="NCBI Taxonomy" id="4533"/>
    <lineage>
        <taxon>Eukaryota</taxon>
        <taxon>Viridiplantae</taxon>
        <taxon>Streptophyta</taxon>
        <taxon>Embryophyta</taxon>
        <taxon>Tracheophyta</taxon>
        <taxon>Spermatophyta</taxon>
        <taxon>Magnoliopsida</taxon>
        <taxon>Liliopsida</taxon>
        <taxon>Poales</taxon>
        <taxon>Poaceae</taxon>
        <taxon>BOP clade</taxon>
        <taxon>Oryzoideae</taxon>
        <taxon>Oryzeae</taxon>
        <taxon>Oryzinae</taxon>
        <taxon>Oryza</taxon>
    </lineage>
</organism>
<keyword evidence="1" id="KW-0472">Membrane</keyword>
<reference evidence="2" key="1">
    <citation type="journal article" date="2013" name="Nat. Commun.">
        <title>Whole-genome sequencing of Oryza brachyantha reveals mechanisms underlying Oryza genome evolution.</title>
        <authorList>
            <person name="Chen J."/>
            <person name="Huang Q."/>
            <person name="Gao D."/>
            <person name="Wang J."/>
            <person name="Lang Y."/>
            <person name="Liu T."/>
            <person name="Li B."/>
            <person name="Bai Z."/>
            <person name="Luis Goicoechea J."/>
            <person name="Liang C."/>
            <person name="Chen C."/>
            <person name="Zhang W."/>
            <person name="Sun S."/>
            <person name="Liao Y."/>
            <person name="Zhang X."/>
            <person name="Yang L."/>
            <person name="Song C."/>
            <person name="Wang M."/>
            <person name="Shi J."/>
            <person name="Liu G."/>
            <person name="Liu J."/>
            <person name="Zhou H."/>
            <person name="Zhou W."/>
            <person name="Yu Q."/>
            <person name="An N."/>
            <person name="Chen Y."/>
            <person name="Cai Q."/>
            <person name="Wang B."/>
            <person name="Liu B."/>
            <person name="Min J."/>
            <person name="Huang Y."/>
            <person name="Wu H."/>
            <person name="Li Z."/>
            <person name="Zhang Y."/>
            <person name="Yin Y."/>
            <person name="Song W."/>
            <person name="Jiang J."/>
            <person name="Jackson S.A."/>
            <person name="Wing R.A."/>
            <person name="Wang J."/>
            <person name="Chen M."/>
        </authorList>
    </citation>
    <scope>NUCLEOTIDE SEQUENCE [LARGE SCALE GENOMIC DNA]</scope>
    <source>
        <strain evidence="2">cv. IRGC 101232</strain>
    </source>
</reference>